<accession>A0ABU0A0F7</accession>
<gene>
    <name evidence="3" type="ORF">J2S74_004423</name>
</gene>
<dbReference type="PANTHER" id="PTHR31528:SF3">
    <property type="entry name" value="THIAMINE BIOSYNTHESIS PROTEIN HI_0357-RELATED"/>
    <property type="match status" value="1"/>
</dbReference>
<dbReference type="InterPro" id="IPR027939">
    <property type="entry name" value="NMT1/THI5"/>
</dbReference>
<evidence type="ECO:0000313" key="3">
    <source>
        <dbReference type="EMBL" id="MDQ0256978.1"/>
    </source>
</evidence>
<evidence type="ECO:0000259" key="2">
    <source>
        <dbReference type="Pfam" id="PF09084"/>
    </source>
</evidence>
<dbReference type="InterPro" id="IPR015168">
    <property type="entry name" value="SsuA/THI5"/>
</dbReference>
<proteinExistence type="predicted"/>
<dbReference type="Pfam" id="PF09084">
    <property type="entry name" value="NMT1"/>
    <property type="match status" value="1"/>
</dbReference>
<sequence>MKKVFILFFSFVVLIALVACGDQESSAGGASEELTEIDIMLDWYPNAVHSYLYAALENGYFEEEGLKVNIQFPANPTDPINLAASGQITLGITYQPDVITARANQDVPIKSIGVIVRSPLNHTIFLEDSPLRRPKDLEGKTIGYPGTPVNQALIKTMVETDGGNPEKVQLIDVGFELGSSLVTGRVDAVTGAYINHEVPVLKHEGYKTRHFNPVEYGVPSFYQLLFVTSDETWETQSDIIRAFWRGATKGYDFMVANPDEALDILLRNQDAANFPLIEEVEKQSLEILFPKMESTDGFGSQDVNGWQETIDWMKKFGIIDVEPSLEDIFVNIVD</sequence>
<evidence type="ECO:0000256" key="1">
    <source>
        <dbReference type="SAM" id="SignalP"/>
    </source>
</evidence>
<dbReference type="EMBL" id="JAUSUG010000021">
    <property type="protein sequence ID" value="MDQ0256978.1"/>
    <property type="molecule type" value="Genomic_DNA"/>
</dbReference>
<feature type="domain" description="SsuA/THI5-like" evidence="2">
    <location>
        <begin position="46"/>
        <end position="261"/>
    </location>
</feature>
<name>A0ABU0A0F7_9BACI</name>
<organism evidence="3 4">
    <name type="scientific">Evansella vedderi</name>
    <dbReference type="NCBI Taxonomy" id="38282"/>
    <lineage>
        <taxon>Bacteria</taxon>
        <taxon>Bacillati</taxon>
        <taxon>Bacillota</taxon>
        <taxon>Bacilli</taxon>
        <taxon>Bacillales</taxon>
        <taxon>Bacillaceae</taxon>
        <taxon>Evansella</taxon>
    </lineage>
</organism>
<keyword evidence="4" id="KW-1185">Reference proteome</keyword>
<comment type="caution">
    <text evidence="3">The sequence shown here is derived from an EMBL/GenBank/DDBJ whole genome shotgun (WGS) entry which is preliminary data.</text>
</comment>
<dbReference type="Gene3D" id="3.40.190.10">
    <property type="entry name" value="Periplasmic binding protein-like II"/>
    <property type="match status" value="2"/>
</dbReference>
<evidence type="ECO:0000313" key="4">
    <source>
        <dbReference type="Proteomes" id="UP001230005"/>
    </source>
</evidence>
<feature type="chain" id="PRO_5046156544" evidence="1">
    <location>
        <begin position="22"/>
        <end position="334"/>
    </location>
</feature>
<feature type="signal peptide" evidence="1">
    <location>
        <begin position="1"/>
        <end position="21"/>
    </location>
</feature>
<dbReference type="PROSITE" id="PS51257">
    <property type="entry name" value="PROKAR_LIPOPROTEIN"/>
    <property type="match status" value="1"/>
</dbReference>
<dbReference type="RefSeq" id="WP_307329959.1">
    <property type="nucleotide sequence ID" value="NZ_JAUSUG010000021.1"/>
</dbReference>
<dbReference type="Proteomes" id="UP001230005">
    <property type="component" value="Unassembled WGS sequence"/>
</dbReference>
<reference evidence="3 4" key="1">
    <citation type="submission" date="2023-07" db="EMBL/GenBank/DDBJ databases">
        <title>Genomic Encyclopedia of Type Strains, Phase IV (KMG-IV): sequencing the most valuable type-strain genomes for metagenomic binning, comparative biology and taxonomic classification.</title>
        <authorList>
            <person name="Goeker M."/>
        </authorList>
    </citation>
    <scope>NUCLEOTIDE SEQUENCE [LARGE SCALE GENOMIC DNA]</scope>
    <source>
        <strain evidence="3 4">DSM 9768</strain>
    </source>
</reference>
<protein>
    <submittedName>
        <fullName evidence="3">Hydroxymethylpyrimidine transport system substrate-binding protein</fullName>
    </submittedName>
</protein>
<dbReference type="SUPFAM" id="SSF53850">
    <property type="entry name" value="Periplasmic binding protein-like II"/>
    <property type="match status" value="1"/>
</dbReference>
<dbReference type="PANTHER" id="PTHR31528">
    <property type="entry name" value="4-AMINO-5-HYDROXYMETHYL-2-METHYLPYRIMIDINE PHOSPHATE SYNTHASE THI11-RELATED"/>
    <property type="match status" value="1"/>
</dbReference>
<keyword evidence="1" id="KW-0732">Signal</keyword>